<keyword evidence="1" id="KW-0596">Phosphopantetheine</keyword>
<reference evidence="9" key="1">
    <citation type="submission" date="2013-09" db="EMBL/GenBank/DDBJ databases">
        <title>Biosynthesis of Hapalosin in Cyanobacterium Hapalosiphon welwitschii UTEX B 1830.</title>
        <authorList>
            <person name="Liu X."/>
            <person name="Kwak D.H."/>
        </authorList>
    </citation>
    <scope>NUCLEOTIDE SEQUENCE</scope>
    <source>
        <strain evidence="9">UTEX B 1830</strain>
    </source>
</reference>
<dbReference type="InterPro" id="IPR016035">
    <property type="entry name" value="Acyl_Trfase/lysoPLipase"/>
</dbReference>
<keyword evidence="2" id="KW-0597">Phosphoprotein</keyword>
<dbReference type="PANTHER" id="PTHR43775">
    <property type="entry name" value="FATTY ACID SYNTHASE"/>
    <property type="match status" value="1"/>
</dbReference>
<evidence type="ECO:0000259" key="7">
    <source>
        <dbReference type="PROSITE" id="PS50075"/>
    </source>
</evidence>
<dbReference type="Pfam" id="PF22621">
    <property type="entry name" value="CurL-like_PKS_C"/>
    <property type="match status" value="1"/>
</dbReference>
<dbReference type="PROSITE" id="PS50075">
    <property type="entry name" value="CARRIER"/>
    <property type="match status" value="1"/>
</dbReference>
<evidence type="ECO:0000313" key="9">
    <source>
        <dbReference type="EMBL" id="AHF22420.1"/>
    </source>
</evidence>
<dbReference type="Pfam" id="PF08659">
    <property type="entry name" value="KR"/>
    <property type="match status" value="1"/>
</dbReference>
<name>A0A0A7AD68_9CYAN</name>
<dbReference type="InterPro" id="IPR050091">
    <property type="entry name" value="PKS_NRPS_Biosynth_Enz"/>
</dbReference>
<keyword evidence="5" id="KW-0443">Lipid metabolism</keyword>
<accession>A0A0A7AD68</accession>
<dbReference type="PROSITE" id="PS52004">
    <property type="entry name" value="KS3_2"/>
    <property type="match status" value="1"/>
</dbReference>
<dbReference type="InterPro" id="IPR016036">
    <property type="entry name" value="Malonyl_transacylase_ACP-bd"/>
</dbReference>
<dbReference type="Pfam" id="PF02801">
    <property type="entry name" value="Ketoacyl-synt_C"/>
    <property type="match status" value="1"/>
</dbReference>
<keyword evidence="6" id="KW-0511">Multifunctional enzyme</keyword>
<dbReference type="InterPro" id="IPR001227">
    <property type="entry name" value="Ac_transferase_dom_sf"/>
</dbReference>
<dbReference type="Pfam" id="PF00698">
    <property type="entry name" value="Acyl_transf_1"/>
    <property type="match status" value="1"/>
</dbReference>
<dbReference type="SUPFAM" id="SSF51735">
    <property type="entry name" value="NAD(P)-binding Rossmann-fold domains"/>
    <property type="match status" value="2"/>
</dbReference>
<dbReference type="InterPro" id="IPR009081">
    <property type="entry name" value="PP-bd_ACP"/>
</dbReference>
<dbReference type="SMART" id="SM00822">
    <property type="entry name" value="PKS_KR"/>
    <property type="match status" value="1"/>
</dbReference>
<dbReference type="InterPro" id="IPR001031">
    <property type="entry name" value="Thioesterase"/>
</dbReference>
<dbReference type="SUPFAM" id="SSF47336">
    <property type="entry name" value="ACP-like"/>
    <property type="match status" value="1"/>
</dbReference>
<dbReference type="Gene3D" id="3.40.50.720">
    <property type="entry name" value="NAD(P)-binding Rossmann-like Domain"/>
    <property type="match status" value="1"/>
</dbReference>
<evidence type="ECO:0000259" key="8">
    <source>
        <dbReference type="PROSITE" id="PS52004"/>
    </source>
</evidence>
<dbReference type="Gene3D" id="3.40.366.10">
    <property type="entry name" value="Malonyl-Coenzyme A Acyl Carrier Protein, domain 2"/>
    <property type="match status" value="1"/>
</dbReference>
<keyword evidence="3" id="KW-0808">Transferase</keyword>
<dbReference type="GO" id="GO:0004312">
    <property type="term" value="F:fatty acid synthase activity"/>
    <property type="evidence" value="ECO:0007669"/>
    <property type="project" value="TreeGrafter"/>
</dbReference>
<dbReference type="FunFam" id="1.10.1200.10:FF:000016">
    <property type="entry name" value="Non-ribosomal peptide synthase"/>
    <property type="match status" value="1"/>
</dbReference>
<dbReference type="Gene3D" id="3.30.70.3290">
    <property type="match status" value="1"/>
</dbReference>
<dbReference type="InterPro" id="IPR013968">
    <property type="entry name" value="PKS_KR"/>
</dbReference>
<keyword evidence="4" id="KW-0276">Fatty acid metabolism</keyword>
<dbReference type="InterPro" id="IPR036291">
    <property type="entry name" value="NAD(P)-bd_dom_sf"/>
</dbReference>
<dbReference type="Pfam" id="PF00109">
    <property type="entry name" value="ketoacyl-synt"/>
    <property type="match status" value="1"/>
</dbReference>
<dbReference type="SUPFAM" id="SSF53474">
    <property type="entry name" value="alpha/beta-Hydrolases"/>
    <property type="match status" value="1"/>
</dbReference>
<dbReference type="CDD" id="cd00833">
    <property type="entry name" value="PKS"/>
    <property type="match status" value="1"/>
</dbReference>
<dbReference type="InterPro" id="IPR029058">
    <property type="entry name" value="AB_hydrolase_fold"/>
</dbReference>
<dbReference type="EMBL" id="KF699060">
    <property type="protein sequence ID" value="AHF22420.1"/>
    <property type="molecule type" value="Genomic_DNA"/>
</dbReference>
<dbReference type="Pfam" id="PF21394">
    <property type="entry name" value="Beta-ketacyl_N"/>
    <property type="match status" value="1"/>
</dbReference>
<dbReference type="CDD" id="cd08953">
    <property type="entry name" value="KR_2_SDR_x"/>
    <property type="match status" value="1"/>
</dbReference>
<proteinExistence type="predicted"/>
<dbReference type="InterPro" id="IPR014031">
    <property type="entry name" value="Ketoacyl_synth_C"/>
</dbReference>
<dbReference type="SUPFAM" id="SSF55048">
    <property type="entry name" value="Probable ACP-binding domain of malonyl-CoA ACP transacylase"/>
    <property type="match status" value="1"/>
</dbReference>
<dbReference type="SUPFAM" id="SSF52151">
    <property type="entry name" value="FabD/lysophospholipase-like"/>
    <property type="match status" value="1"/>
</dbReference>
<evidence type="ECO:0000256" key="2">
    <source>
        <dbReference type="ARBA" id="ARBA00022553"/>
    </source>
</evidence>
<dbReference type="InterPro" id="IPR020802">
    <property type="entry name" value="TesA-like"/>
</dbReference>
<evidence type="ECO:0000256" key="1">
    <source>
        <dbReference type="ARBA" id="ARBA00022450"/>
    </source>
</evidence>
<dbReference type="InterPro" id="IPR049490">
    <property type="entry name" value="C883_1060-like_KR_N"/>
</dbReference>
<dbReference type="InterPro" id="IPR057326">
    <property type="entry name" value="KR_dom"/>
</dbReference>
<evidence type="ECO:0000256" key="4">
    <source>
        <dbReference type="ARBA" id="ARBA00022832"/>
    </source>
</evidence>
<organism evidence="9">
    <name type="scientific">Hapalosiphon welwitschii UTEX B 1830</name>
    <dbReference type="NCBI Taxonomy" id="1433842"/>
    <lineage>
        <taxon>Bacteria</taxon>
        <taxon>Bacillati</taxon>
        <taxon>Cyanobacteriota</taxon>
        <taxon>Cyanophyceae</taxon>
        <taxon>Nostocales</taxon>
        <taxon>Hapalosiphonaceae</taxon>
        <taxon>Hapalosiphon</taxon>
    </lineage>
</organism>
<dbReference type="SMART" id="SM00823">
    <property type="entry name" value="PKS_PP"/>
    <property type="match status" value="1"/>
</dbReference>
<protein>
    <submittedName>
        <fullName evidence="9">HapE</fullName>
    </submittedName>
</protein>
<feature type="domain" description="Carrier" evidence="7">
    <location>
        <begin position="1452"/>
        <end position="1527"/>
    </location>
</feature>
<dbReference type="GO" id="GO:0006633">
    <property type="term" value="P:fatty acid biosynthetic process"/>
    <property type="evidence" value="ECO:0007669"/>
    <property type="project" value="TreeGrafter"/>
</dbReference>
<dbReference type="InterPro" id="IPR014030">
    <property type="entry name" value="Ketoacyl_synth_N"/>
</dbReference>
<dbReference type="Gene3D" id="3.40.50.1820">
    <property type="entry name" value="alpha/beta hydrolase"/>
    <property type="match status" value="1"/>
</dbReference>
<dbReference type="PANTHER" id="PTHR43775:SF51">
    <property type="entry name" value="INACTIVE PHENOLPHTHIOCEROL SYNTHESIS POLYKETIDE SYNTHASE TYPE I PKS1-RELATED"/>
    <property type="match status" value="1"/>
</dbReference>
<dbReference type="Pfam" id="PF00550">
    <property type="entry name" value="PP-binding"/>
    <property type="match status" value="1"/>
</dbReference>
<dbReference type="Gene3D" id="3.30.70.250">
    <property type="entry name" value="Malonyl-CoA ACP transacylase, ACP-binding"/>
    <property type="match status" value="1"/>
</dbReference>
<evidence type="ECO:0000256" key="5">
    <source>
        <dbReference type="ARBA" id="ARBA00023098"/>
    </source>
</evidence>
<dbReference type="SMART" id="SM00825">
    <property type="entry name" value="PKS_KS"/>
    <property type="match status" value="1"/>
</dbReference>
<dbReference type="InterPro" id="IPR016039">
    <property type="entry name" value="Thiolase-like"/>
</dbReference>
<dbReference type="SMART" id="SM00827">
    <property type="entry name" value="PKS_AT"/>
    <property type="match status" value="1"/>
</dbReference>
<sequence>MSDSQEAIAIIGMSGRFPGAKNVEEFWYNLQNGVESISFFSQEELESAGITKELVRHSDYVKANGIIDNIEWFDAAFFGINPKEAAITDPQQRLFLECAWEALEQAGYESETYCGSIGVYAGTGGLNSYYLNNLYPNSDLRKSVGDYQIMIANDSNLLSTRVSYKLNLTGPGLTIQTACSTSLVAISMACRSLLNYECDLALAGGVSLRVPQKTGYLYQEGMILSPDGHCRAFDAKAQGTVGGSGVGIVVLKRLEEAIADRDYIHAVVKGCGINNDGAKKVGLTAPSVDGQAEVISQALAFAEVEPETITYIEAHGTATPMGDPIEIAALTQVFSHYTQKKSFCALGSVKTNIGHLDSAAGVAGLIKTVCALKHKLIPPTLHFEEPSPEIDFTNSPFYVNTKLSEWKTQGTPRRAGVSSFGVGGTNAHVILEEAPVVQTSEQSRPWQLLMLSAKTDAALESATVNLVEHLKEHPKLNLADVAYTLSRGRKAFDYRRILVCRTREDAIATLSTHDSQRVLTNFQESIKRRVVFMFSGQGSQYVNMALELYQVEPTFSDEIDRCSRLLKPYLNFDLRNILYPNSEQVEKAAEQLQQTALAQPALFVIEYALAKLWMSWGVHPTAMIGHSIGEYVAACLAGVFSLEDALFLVATRGQLMQQLPSGSMLAVPLSEQQVQSLLDEETFHGTSLQIAAINGLCQCVVSGVTEAVNALLSKLLEQGVECRRLQTSHAFHSGMMEPILEPFTLALKKINLKAPNIPYLSNVTGSWITADEATNPSYWTKHLRSCVRFADGLQQLFQQADRILLEVGPGRTLSTLAKQHQEQADGQLVLSSLRHPKDEQSDITFLLTTLGKLWLAGVQIDWSEFYTHERRHRIPLPTYPFERQRYWIEPKKYADTATFNDISLHKKPDIADWFYIPSWKRSILPVKTKFTPSLQEGDITKEKLCWLVFIDACGLGSQLVKQLEQNSQDVTTVMLGEQFTRHGESVYTINPRKRDDYEALLKELHSLNKAPKTIVHLWSITPNADTSLEIEFFEKSQYLGFYSLLFLAQALGEQNLTDPLQIVVVSNNMQEVTGVEALCPEKATVLGPCRVIPQEYPHITCKNIDIVISESETWDEGGLLGCILSELAAPPSNLVVAYRETHRWVQTFEPLKLEESVKETLQLRSHGVYLITGGLGGIGLVLAEYLAKTVQARLVLIGRSAFPRKDQWETWLATHDAQDEVSRKIRKLQVIENLGAEVLIKSADVANLEQMLSAITQAYECFGEIHGVIHAAGIVKTEFLRTIQETSQVECSEQFQAKVRGLFVLKKVLQGTALDFCLLTSSLSSVLGGLGFVAYSAANLFMDAFAYKCKQTGTPWISTNWDGWKLQEEKKQNIALGHTLAKLVITPTEGVEVFQRLLSISNPVQVVVSTGDLQARVDQWIKRESLGDTKSPKKVDSSSLHLRPNLHNAYVAPKDDVEQTLANIWQEFLGIKQVGVHDEFFELGGHSLLAVQLMARIEQQFKKNLPLATLFQNSTIERLATILRQPIDDLDWSALVPIQPNGSKRPFFCVPGAGGNTIYLYNLAHHLGKDQPFYGLQSLGLDGKSKPYTQIEDMAASYIEAIQSIQPSGPYLLGGHSFGGKVAFEMATQLHERGYEVALLALLDAGGPGYRTNELDIDGIDDAGWLKKIASVVETFYGKSLNVSDETLKVLAPEEQLNYFKEQLQMVNFLPPDVGIKQARGLIQVFKTNSQTASIHMPQAVYPAQITFFRASEEIDAVSHANSETLEEELGMGWDKFSAQPLDIHLVPGDHITMLSEPHVQVLAQQLTMCIERSQADD</sequence>
<evidence type="ECO:0000256" key="3">
    <source>
        <dbReference type="ARBA" id="ARBA00022679"/>
    </source>
</evidence>
<dbReference type="Gene3D" id="1.10.1200.10">
    <property type="entry name" value="ACP-like"/>
    <property type="match status" value="1"/>
</dbReference>
<dbReference type="Pfam" id="PF00975">
    <property type="entry name" value="Thioesterase"/>
    <property type="match status" value="1"/>
</dbReference>
<dbReference type="Gene3D" id="3.40.47.10">
    <property type="match status" value="1"/>
</dbReference>
<dbReference type="SUPFAM" id="SSF53901">
    <property type="entry name" value="Thiolase-like"/>
    <property type="match status" value="1"/>
</dbReference>
<dbReference type="FunFam" id="3.40.366.10:FF:000002">
    <property type="entry name" value="Probable polyketide synthase 2"/>
    <property type="match status" value="1"/>
</dbReference>
<evidence type="ECO:0000256" key="6">
    <source>
        <dbReference type="ARBA" id="ARBA00023268"/>
    </source>
</evidence>
<dbReference type="FunFam" id="3.40.47.10:FF:000042">
    <property type="entry name" value="Polyketide synthase Pks13"/>
    <property type="match status" value="1"/>
</dbReference>
<dbReference type="InterPro" id="IPR036736">
    <property type="entry name" value="ACP-like_sf"/>
</dbReference>
<dbReference type="InterPro" id="IPR020841">
    <property type="entry name" value="PKS_Beta-ketoAc_synthase_dom"/>
</dbReference>
<dbReference type="GO" id="GO:0044550">
    <property type="term" value="P:secondary metabolite biosynthetic process"/>
    <property type="evidence" value="ECO:0007669"/>
    <property type="project" value="UniProtKB-ARBA"/>
</dbReference>
<dbReference type="GO" id="GO:0031177">
    <property type="term" value="F:phosphopantetheine binding"/>
    <property type="evidence" value="ECO:0007669"/>
    <property type="project" value="InterPro"/>
</dbReference>
<dbReference type="InterPro" id="IPR020806">
    <property type="entry name" value="PKS_PP-bd"/>
</dbReference>
<dbReference type="SMART" id="SM00824">
    <property type="entry name" value="PKS_TE"/>
    <property type="match status" value="1"/>
</dbReference>
<dbReference type="InterPro" id="IPR014043">
    <property type="entry name" value="Acyl_transferase_dom"/>
</dbReference>
<feature type="domain" description="Ketosynthase family 3 (KS3)" evidence="8">
    <location>
        <begin position="5"/>
        <end position="433"/>
    </location>
</feature>